<keyword evidence="2" id="KW-1185">Reference proteome</keyword>
<dbReference type="Proteomes" id="UP000280834">
    <property type="component" value="Unassembled WGS sequence"/>
</dbReference>
<accession>A0A3P7SRD3</accession>
<gene>
    <name evidence="1" type="ORF">BTMF_LOCUS1687</name>
</gene>
<name>A0A3P7SRD3_9BILA</name>
<sequence>MEAVIHEQSGYYRVTSLNSPAVLKAKAIEADKHLQDMINEVSPCSLEIDSSNKQCLSICGPRIGRIVYFSKY</sequence>
<organism evidence="1 2">
    <name type="scientific">Brugia timori</name>
    <dbReference type="NCBI Taxonomy" id="42155"/>
    <lineage>
        <taxon>Eukaryota</taxon>
        <taxon>Metazoa</taxon>
        <taxon>Ecdysozoa</taxon>
        <taxon>Nematoda</taxon>
        <taxon>Chromadorea</taxon>
        <taxon>Rhabditida</taxon>
        <taxon>Spirurina</taxon>
        <taxon>Spiruromorpha</taxon>
        <taxon>Filarioidea</taxon>
        <taxon>Onchocercidae</taxon>
        <taxon>Brugia</taxon>
    </lineage>
</organism>
<protein>
    <submittedName>
        <fullName evidence="1">Uncharacterized protein</fullName>
    </submittedName>
</protein>
<evidence type="ECO:0000313" key="2">
    <source>
        <dbReference type="Proteomes" id="UP000280834"/>
    </source>
</evidence>
<proteinExistence type="predicted"/>
<reference evidence="1 2" key="1">
    <citation type="submission" date="2018-11" db="EMBL/GenBank/DDBJ databases">
        <authorList>
            <consortium name="Pathogen Informatics"/>
        </authorList>
    </citation>
    <scope>NUCLEOTIDE SEQUENCE [LARGE SCALE GENOMIC DNA]</scope>
</reference>
<dbReference type="EMBL" id="UZAG01001261">
    <property type="protein sequence ID" value="VDO10846.1"/>
    <property type="molecule type" value="Genomic_DNA"/>
</dbReference>
<evidence type="ECO:0000313" key="1">
    <source>
        <dbReference type="EMBL" id="VDO10846.1"/>
    </source>
</evidence>
<dbReference type="AlphaFoldDB" id="A0A3P7SRD3"/>